<dbReference type="Pfam" id="PF02874">
    <property type="entry name" value="ATP-synt_ab_N"/>
    <property type="match status" value="1"/>
</dbReference>
<dbReference type="SUPFAM" id="SSF52540">
    <property type="entry name" value="P-loop containing nucleoside triphosphate hydrolases"/>
    <property type="match status" value="1"/>
</dbReference>
<dbReference type="PROSITE" id="PS00152">
    <property type="entry name" value="ATPASE_ALPHA_BETA"/>
    <property type="match status" value="1"/>
</dbReference>
<dbReference type="EMBL" id="GL832973">
    <property type="protein sequence ID" value="EGD75874.1"/>
    <property type="molecule type" value="Genomic_DNA"/>
</dbReference>
<feature type="domain" description="ATPase F1/V1/A1 complex alpha/beta subunit nucleotide-binding" evidence="7">
    <location>
        <begin position="154"/>
        <end position="382"/>
    </location>
</feature>
<dbReference type="KEGG" id="sre:PTSG_07986"/>
<protein>
    <recommendedName>
        <fullName evidence="5">Vacuolar proton pump subunit B</fullName>
        <shortName evidence="5">V-ATPase subunit B</shortName>
    </recommendedName>
    <alternativeName>
        <fullName evidence="5">Vacuolar proton pump subunit B</fullName>
    </alternativeName>
</protein>
<evidence type="ECO:0000256" key="1">
    <source>
        <dbReference type="ARBA" id="ARBA00008936"/>
    </source>
</evidence>
<evidence type="ECO:0000313" key="10">
    <source>
        <dbReference type="EMBL" id="EGD75874.1"/>
    </source>
</evidence>
<dbReference type="InterPro" id="IPR020003">
    <property type="entry name" value="ATPase_a/bsu_AS"/>
</dbReference>
<dbReference type="GO" id="GO:0046034">
    <property type="term" value="P:ATP metabolic process"/>
    <property type="evidence" value="ECO:0007669"/>
    <property type="project" value="InterPro"/>
</dbReference>
<feature type="domain" description="ATPase F1/V1/A1 complex alpha/beta subunit N-terminal" evidence="8">
    <location>
        <begin position="31"/>
        <end position="97"/>
    </location>
</feature>
<dbReference type="GeneID" id="16072354"/>
<evidence type="ECO:0000259" key="7">
    <source>
        <dbReference type="Pfam" id="PF00006"/>
    </source>
</evidence>
<dbReference type="eggNOG" id="KOG1351">
    <property type="taxonomic scope" value="Eukaryota"/>
</dbReference>
<dbReference type="InterPro" id="IPR000194">
    <property type="entry name" value="ATPase_F1/V1/A1_a/bsu_nucl-bd"/>
</dbReference>
<evidence type="ECO:0000313" key="11">
    <source>
        <dbReference type="Proteomes" id="UP000007799"/>
    </source>
</evidence>
<evidence type="ECO:0000256" key="3">
    <source>
        <dbReference type="ARBA" id="ARBA00022781"/>
    </source>
</evidence>
<evidence type="ECO:0000256" key="2">
    <source>
        <dbReference type="ARBA" id="ARBA00022448"/>
    </source>
</evidence>
<dbReference type="GO" id="GO:0033180">
    <property type="term" value="C:proton-transporting V-type ATPase, V1 domain"/>
    <property type="evidence" value="ECO:0007669"/>
    <property type="project" value="InterPro"/>
</dbReference>
<dbReference type="InterPro" id="IPR027417">
    <property type="entry name" value="P-loop_NTPase"/>
</dbReference>
<comment type="subunit">
    <text evidence="5">V-ATPase is a heteromultimeric enzyme composed of a peripheral catalytic V1 complex attached to an integral membrane V0 proton pore complex.</text>
</comment>
<dbReference type="AlphaFoldDB" id="F2UGX4"/>
<evidence type="ECO:0000256" key="5">
    <source>
        <dbReference type="RuleBase" id="RU366021"/>
    </source>
</evidence>
<dbReference type="InParanoid" id="F2UGX4"/>
<keyword evidence="3 5" id="KW-0375">Hydrogen ion transport</keyword>
<evidence type="ECO:0000256" key="6">
    <source>
        <dbReference type="SAM" id="MobiDB-lite"/>
    </source>
</evidence>
<dbReference type="STRING" id="946362.F2UGX4"/>
<organism evidence="11">
    <name type="scientific">Salpingoeca rosetta (strain ATCC 50818 / BSB-021)</name>
    <dbReference type="NCBI Taxonomy" id="946362"/>
    <lineage>
        <taxon>Eukaryota</taxon>
        <taxon>Choanoflagellata</taxon>
        <taxon>Craspedida</taxon>
        <taxon>Salpingoecidae</taxon>
        <taxon>Salpingoeca</taxon>
    </lineage>
</organism>
<dbReference type="NCBIfam" id="NF003235">
    <property type="entry name" value="PRK04196.1"/>
    <property type="match status" value="1"/>
</dbReference>
<comment type="function">
    <text evidence="5">Non-catalytic subunit of the V1 complex of vacuolar(H+)-ATPase (V-ATPase), a multisubunit enzyme composed of a peripheral complex (V1) that hydrolyzes ATP and a membrane integral complex (V0) that translocates protons. V-ATPase is responsible for acidifying and maintaining the pH of intracellular compartments.</text>
</comment>
<dbReference type="RefSeq" id="XP_004991795.1">
    <property type="nucleotide sequence ID" value="XM_004991738.1"/>
</dbReference>
<evidence type="ECO:0000259" key="8">
    <source>
        <dbReference type="Pfam" id="PF02874"/>
    </source>
</evidence>
<dbReference type="InterPro" id="IPR005723">
    <property type="entry name" value="ATPase_V1-cplx_bsu"/>
</dbReference>
<dbReference type="PANTHER" id="PTHR43389">
    <property type="entry name" value="V-TYPE PROTON ATPASE SUBUNIT B"/>
    <property type="match status" value="1"/>
</dbReference>
<accession>F2UGX4</accession>
<dbReference type="GO" id="GO:0005524">
    <property type="term" value="F:ATP binding"/>
    <property type="evidence" value="ECO:0007669"/>
    <property type="project" value="InterPro"/>
</dbReference>
<dbReference type="PIRSF" id="PIRSF039114">
    <property type="entry name" value="V-ATPsynth_beta/V-ATPase_B"/>
    <property type="match status" value="1"/>
</dbReference>
<dbReference type="NCBIfam" id="TIGR01040">
    <property type="entry name" value="V-ATPase_V1_B"/>
    <property type="match status" value="1"/>
</dbReference>
<keyword evidence="4 5" id="KW-0406">Ion transport</keyword>
<dbReference type="Pfam" id="PF00006">
    <property type="entry name" value="ATP-synt_ab"/>
    <property type="match status" value="1"/>
</dbReference>
<dbReference type="GO" id="GO:0046961">
    <property type="term" value="F:proton-transporting ATPase activity, rotational mechanism"/>
    <property type="evidence" value="ECO:0007669"/>
    <property type="project" value="InterPro"/>
</dbReference>
<dbReference type="OMA" id="EGFKIKP"/>
<dbReference type="Pfam" id="PF22919">
    <property type="entry name" value="ATP-synt_VA_C"/>
    <property type="match status" value="1"/>
</dbReference>
<dbReference type="InterPro" id="IPR055190">
    <property type="entry name" value="ATP-synt_VA_C"/>
</dbReference>
<dbReference type="CDD" id="cd01135">
    <property type="entry name" value="V_A-ATPase_B"/>
    <property type="match status" value="1"/>
</dbReference>
<proteinExistence type="inferred from homology"/>
<feature type="compositionally biased region" description="Basic and acidic residues" evidence="6">
    <location>
        <begin position="501"/>
        <end position="522"/>
    </location>
</feature>
<dbReference type="OrthoDB" id="1735853at2759"/>
<dbReference type="Gene3D" id="3.40.50.12240">
    <property type="match status" value="1"/>
</dbReference>
<dbReference type="FunFam" id="3.40.50.12240:FF:000001">
    <property type="entry name" value="V-type proton ATPase subunit B, brain"/>
    <property type="match status" value="1"/>
</dbReference>
<name>F2UGX4_SALR5</name>
<dbReference type="InterPro" id="IPR004100">
    <property type="entry name" value="ATPase_F1/V1/A1_a/bsu_N"/>
</dbReference>
<keyword evidence="2 5" id="KW-0813">Transport</keyword>
<comment type="similarity">
    <text evidence="1 5">Belongs to the ATPase alpha/beta chains family.</text>
</comment>
<dbReference type="PANTHER" id="PTHR43389:SF4">
    <property type="entry name" value="V-TYPE PROTON ATPASE SUBUNIT B"/>
    <property type="match status" value="1"/>
</dbReference>
<evidence type="ECO:0000259" key="9">
    <source>
        <dbReference type="Pfam" id="PF22919"/>
    </source>
</evidence>
<dbReference type="CDD" id="cd18112">
    <property type="entry name" value="ATP-synt_V_A-type_beta_C"/>
    <property type="match status" value="1"/>
</dbReference>
<dbReference type="FunCoup" id="F2UGX4">
    <property type="interactions" value="1381"/>
</dbReference>
<evidence type="ECO:0000256" key="4">
    <source>
        <dbReference type="ARBA" id="ARBA00023065"/>
    </source>
</evidence>
<reference evidence="10" key="1">
    <citation type="submission" date="2009-08" db="EMBL/GenBank/DDBJ databases">
        <title>Annotation of Salpingoeca rosetta.</title>
        <authorList>
            <consortium name="The Broad Institute Genome Sequencing Platform"/>
            <person name="Russ C."/>
            <person name="Cuomo C."/>
            <person name="Burger G."/>
            <person name="Gray M.W."/>
            <person name="Holland P.W.H."/>
            <person name="King N."/>
            <person name="Lang F.B.F."/>
            <person name="Roger A.J."/>
            <person name="Ruiz-Trillo I."/>
            <person name="Young S.K."/>
            <person name="Zeng Q."/>
            <person name="Gargeya S."/>
            <person name="Alvarado L."/>
            <person name="Berlin A."/>
            <person name="Chapman S.B."/>
            <person name="Chen Z."/>
            <person name="Freedman E."/>
            <person name="Gellesch M."/>
            <person name="Goldberg J."/>
            <person name="Griggs A."/>
            <person name="Gujja S."/>
            <person name="Heilman E."/>
            <person name="Heiman D."/>
            <person name="Howarth C."/>
            <person name="Mehta T."/>
            <person name="Neiman D."/>
            <person name="Pearson M."/>
            <person name="Roberts A."/>
            <person name="Saif S."/>
            <person name="Shea T."/>
            <person name="Shenoy N."/>
            <person name="Sisk P."/>
            <person name="Stolte C."/>
            <person name="Sykes S."/>
            <person name="White J."/>
            <person name="Yandava C."/>
            <person name="Haas B."/>
            <person name="Nusbaum C."/>
            <person name="Birren B."/>
        </authorList>
    </citation>
    <scope>NUCLEOTIDE SEQUENCE [LARGE SCALE GENOMIC DNA]</scope>
    <source>
        <strain evidence="10">ATCC 50818</strain>
    </source>
</reference>
<feature type="region of interest" description="Disordered" evidence="6">
    <location>
        <begin position="500"/>
        <end position="522"/>
    </location>
</feature>
<dbReference type="GO" id="GO:0007035">
    <property type="term" value="P:vacuolar acidification"/>
    <property type="evidence" value="ECO:0007669"/>
    <property type="project" value="TreeGrafter"/>
</dbReference>
<dbReference type="CDD" id="cd18118">
    <property type="entry name" value="ATP-synt_V_A-type_beta_N"/>
    <property type="match status" value="1"/>
</dbReference>
<gene>
    <name evidence="10" type="ORF">PTSG_07986</name>
</gene>
<dbReference type="HAMAP" id="MF_00310">
    <property type="entry name" value="ATP_synth_B_arch"/>
    <property type="match status" value="1"/>
</dbReference>
<dbReference type="Proteomes" id="UP000007799">
    <property type="component" value="Unassembled WGS sequence"/>
</dbReference>
<dbReference type="InterPro" id="IPR022879">
    <property type="entry name" value="V-ATPase_su_B/beta"/>
</dbReference>
<feature type="domain" description="ATP synthase A/B type C-terminal" evidence="9">
    <location>
        <begin position="388"/>
        <end position="487"/>
    </location>
</feature>
<keyword evidence="11" id="KW-1185">Reference proteome</keyword>
<sequence>MSLTSTDAARCHAEAVVRDYIAQPRLAYRTVTAVNGPLVVLDNVKFPKFSEIVNLRLSDGTIRSGQVLEVSGKRAVVQVFEGTSGIDAKNTVCEFSGDILRTPVSEDMLGRVFDGSGKAIDNGPRVLAEDFLDIEGQPINPYTRLYPKEMIQTGISAIDVMNSIARGQKIPIFSAAGLPHNDIAAQICRQAGLVKQNTGKSVMDNHEDNFAIVFAAMGVNMETARFFKQDFEENGSMERVSLFLNLANDPTIERIITPRLALTTAEYLAYQCEKHVLVILTDMSSYAEALREVSAAREEVPGRRGFPGYMYTDLATIYERAGRVEGRNGSITQIPILTMPNDDITHPIPDLTGYITEGQIYVDRQLHNRQISPPINVLPSLSRLMKSAIGEGMTRKDHGDVSNQLYACYAIGKDVQAMKAVVGEEALTSEDLLYLEFLEKFERHFISQGPYENRTVFQSLEKGWELLRLFPKEMLKRIGPKTLDAFYTREAAQRTMADLQAKAEEAAMRAQAERDETKTSSD</sequence>